<proteinExistence type="predicted"/>
<dbReference type="InterPro" id="IPR037165">
    <property type="entry name" value="AldOxase/xan_DH_Mopterin-bd_sf"/>
</dbReference>
<dbReference type="SUPFAM" id="SSF56003">
    <property type="entry name" value="Molybdenum cofactor-binding domain"/>
    <property type="match status" value="1"/>
</dbReference>
<accession>A0A562V8F5</accession>
<dbReference type="Pfam" id="PF20256">
    <property type="entry name" value="MoCoBD_2"/>
    <property type="match status" value="1"/>
</dbReference>
<dbReference type="InterPro" id="IPR000674">
    <property type="entry name" value="Ald_Oxase/Xan_DH_a/b"/>
</dbReference>
<dbReference type="GO" id="GO:0016491">
    <property type="term" value="F:oxidoreductase activity"/>
    <property type="evidence" value="ECO:0007669"/>
    <property type="project" value="InterPro"/>
</dbReference>
<name>A0A562V8F5_9BACT</name>
<evidence type="ECO:0000313" key="3">
    <source>
        <dbReference type="Proteomes" id="UP000319449"/>
    </source>
</evidence>
<organism evidence="2 3">
    <name type="scientific">Geobacter argillaceus</name>
    <dbReference type="NCBI Taxonomy" id="345631"/>
    <lineage>
        <taxon>Bacteria</taxon>
        <taxon>Pseudomonadati</taxon>
        <taxon>Thermodesulfobacteriota</taxon>
        <taxon>Desulfuromonadia</taxon>
        <taxon>Geobacterales</taxon>
        <taxon>Geobacteraceae</taxon>
        <taxon>Geobacter</taxon>
    </lineage>
</organism>
<dbReference type="InterPro" id="IPR036856">
    <property type="entry name" value="Ald_Oxase/Xan_DH_a/b_sf"/>
</dbReference>
<dbReference type="InterPro" id="IPR008274">
    <property type="entry name" value="AldOxase/xan_DH_MoCoBD1"/>
</dbReference>
<dbReference type="Proteomes" id="UP000319449">
    <property type="component" value="Unassembled WGS sequence"/>
</dbReference>
<protein>
    <submittedName>
        <fullName evidence="2">4-hydroxybenzoyl-CoA reductase alpha subunit</fullName>
    </submittedName>
</protein>
<dbReference type="Gene3D" id="3.30.365.10">
    <property type="entry name" value="Aldehyde oxidase/xanthine dehydrogenase, molybdopterin binding domain"/>
    <property type="match status" value="4"/>
</dbReference>
<dbReference type="PANTHER" id="PTHR11908:SF157">
    <property type="entry name" value="XANTHINE DEHYDROGENASE SUBUNIT D-RELATED"/>
    <property type="match status" value="1"/>
</dbReference>
<dbReference type="InterPro" id="IPR046867">
    <property type="entry name" value="AldOxase/xan_DH_MoCoBD2"/>
</dbReference>
<dbReference type="EMBL" id="VLLN01000030">
    <property type="protein sequence ID" value="TWJ14185.1"/>
    <property type="molecule type" value="Genomic_DNA"/>
</dbReference>
<dbReference type="OrthoDB" id="9775084at2"/>
<dbReference type="SUPFAM" id="SSF54665">
    <property type="entry name" value="CO dehydrogenase molybdoprotein N-domain-like"/>
    <property type="match status" value="1"/>
</dbReference>
<dbReference type="PANTHER" id="PTHR11908">
    <property type="entry name" value="XANTHINE DEHYDROGENASE"/>
    <property type="match status" value="1"/>
</dbReference>
<evidence type="ECO:0000313" key="2">
    <source>
        <dbReference type="EMBL" id="TWJ14185.1"/>
    </source>
</evidence>
<dbReference type="GO" id="GO:0005506">
    <property type="term" value="F:iron ion binding"/>
    <property type="evidence" value="ECO:0007669"/>
    <property type="project" value="InterPro"/>
</dbReference>
<comment type="caution">
    <text evidence="2">The sequence shown here is derived from an EMBL/GenBank/DDBJ whole genome shotgun (WGS) entry which is preliminary data.</text>
</comment>
<gene>
    <name evidence="2" type="ORF">JN12_03520</name>
</gene>
<keyword evidence="3" id="KW-1185">Reference proteome</keyword>
<dbReference type="Pfam" id="PF01315">
    <property type="entry name" value="Ald_Xan_dh_C"/>
    <property type="match status" value="1"/>
</dbReference>
<feature type="domain" description="Aldehyde oxidase/xanthine dehydrogenase a/b hammerhead" evidence="1">
    <location>
        <begin position="21"/>
        <end position="128"/>
    </location>
</feature>
<dbReference type="Pfam" id="PF02738">
    <property type="entry name" value="MoCoBD_1"/>
    <property type="match status" value="1"/>
</dbReference>
<dbReference type="AlphaFoldDB" id="A0A562V8F5"/>
<dbReference type="SMART" id="SM01008">
    <property type="entry name" value="Ald_Xan_dh_C"/>
    <property type="match status" value="1"/>
</dbReference>
<dbReference type="Gene3D" id="3.90.1170.50">
    <property type="entry name" value="Aldehyde oxidase/xanthine dehydrogenase, a/b hammerhead"/>
    <property type="match status" value="1"/>
</dbReference>
<evidence type="ECO:0000259" key="1">
    <source>
        <dbReference type="SMART" id="SM01008"/>
    </source>
</evidence>
<dbReference type="RefSeq" id="WP_145025195.1">
    <property type="nucleotide sequence ID" value="NZ_VLLN01000030.1"/>
</dbReference>
<reference evidence="2 3" key="1">
    <citation type="submission" date="2019-07" db="EMBL/GenBank/DDBJ databases">
        <title>Genomic Encyclopedia of Archaeal and Bacterial Type Strains, Phase II (KMG-II): from individual species to whole genera.</title>
        <authorList>
            <person name="Goeker M."/>
        </authorList>
    </citation>
    <scope>NUCLEOTIDE SEQUENCE [LARGE SCALE GENOMIC DNA]</scope>
    <source>
        <strain evidence="2 3">ATCC BAA-1139</strain>
    </source>
</reference>
<sequence>MSDYAVLGKRLPRVDGPVKAAGTARFTDDLSLPGMLHGKILRSPHAHARILRIDTTRAEKHPGVRAVIVGEDFGDYRYGLKPDTRDEYPLARGKVRYLGEEVAAVAAIDEETALEALELIQVDYEVLPAVTDPEETLREGAPLIHDDKPGNISVHMKTSFGDVDEAFRQADYIREDRFYSQSVLHGFLEPNAALALWEAPNRITIWASKQSPYFLYRNLSNCFNVPLSNVRLIQPYIGGGFGGKNGGYPVDFCAVMLSKKSGRPVKIVLTMEEVLSSHRRRHPMIVWLKTGVKKDGTLLAHDCRIIADGGAGTGVGPSTIANAFYFLNLPYVVPNVRFDGIRAYTNRPISVAQRGNGIQQIRFAADVQLDMIAEDLGLDPVEIREKNGAYTGYKTTSGMHVKSCGLQETITDAVKAAEWETHYRPWREKKHEPLGRIATGVGIACNSFESGARLTGHNCCTAVIKVHEDGTVSLLTGSTDSGQGSETVLAMIVAEVLGTRLEDVFVPQTDSSVTPVDPGSFGSRVSSTAGNAVLIAAKDAKQQLLKVAAELLKADPDTIEFRDRKVFVREAPERLLRFRDLARQTVAWGSGTTVIGQGSWGQSIPPLNFETGEGDAGGAYSFGTQAAWVEVDTRTGKVTVPRMVVAHDLGFALNPLAVEGQHEGSIAGGVGHTIYEHCVEENGQNLTPNLTAYGLPTVYDLPEEMVSLSIETIDPVGAFGAKESGEGTQVSTIPAIVNAIHNAIGVWITDLPVTPEKVLKALGDKKAQAKATAEGQP</sequence>
<dbReference type="InterPro" id="IPR016208">
    <property type="entry name" value="Ald_Oxase/xanthine_DH-like"/>
</dbReference>